<dbReference type="AlphaFoldDB" id="A0A8J2KJG7"/>
<evidence type="ECO:0000313" key="1">
    <source>
        <dbReference type="EMBL" id="CAG7727000.1"/>
    </source>
</evidence>
<protein>
    <submittedName>
        <fullName evidence="1">Uncharacterized protein</fullName>
    </submittedName>
</protein>
<dbReference type="Proteomes" id="UP000708208">
    <property type="component" value="Unassembled WGS sequence"/>
</dbReference>
<evidence type="ECO:0000313" key="2">
    <source>
        <dbReference type="Proteomes" id="UP000708208"/>
    </source>
</evidence>
<keyword evidence="2" id="KW-1185">Reference proteome</keyword>
<accession>A0A8J2KJG7</accession>
<dbReference type="EMBL" id="CAJVCH010142908">
    <property type="protein sequence ID" value="CAG7727000.1"/>
    <property type="molecule type" value="Genomic_DNA"/>
</dbReference>
<proteinExistence type="predicted"/>
<name>A0A8J2KJG7_9HEXA</name>
<sequence>MDLPRARFCFSEIIKECNLMRLTPIVTAIVCLKLKLIGSGSCVAHIKNRYSRVTGEYWKEETDWLK</sequence>
<reference evidence="1" key="1">
    <citation type="submission" date="2021-06" db="EMBL/GenBank/DDBJ databases">
        <authorList>
            <person name="Hodson N. C."/>
            <person name="Mongue J. A."/>
            <person name="Jaron S. K."/>
        </authorList>
    </citation>
    <scope>NUCLEOTIDE SEQUENCE</scope>
</reference>
<organism evidence="1 2">
    <name type="scientific">Allacma fusca</name>
    <dbReference type="NCBI Taxonomy" id="39272"/>
    <lineage>
        <taxon>Eukaryota</taxon>
        <taxon>Metazoa</taxon>
        <taxon>Ecdysozoa</taxon>
        <taxon>Arthropoda</taxon>
        <taxon>Hexapoda</taxon>
        <taxon>Collembola</taxon>
        <taxon>Symphypleona</taxon>
        <taxon>Sminthuridae</taxon>
        <taxon>Allacma</taxon>
    </lineage>
</organism>
<gene>
    <name evidence="1" type="ORF">AFUS01_LOCUS15873</name>
</gene>
<comment type="caution">
    <text evidence="1">The sequence shown here is derived from an EMBL/GenBank/DDBJ whole genome shotgun (WGS) entry which is preliminary data.</text>
</comment>